<dbReference type="Proteomes" id="UP000182149">
    <property type="component" value="Unassembled WGS sequence"/>
</dbReference>
<gene>
    <name evidence="1" type="ORF">RU93_GL000214</name>
</gene>
<dbReference type="STRING" id="328396.RU93_GL000214"/>
<organism evidence="1 2">
    <name type="scientific">Enterococcus aquimarinus</name>
    <dbReference type="NCBI Taxonomy" id="328396"/>
    <lineage>
        <taxon>Bacteria</taxon>
        <taxon>Bacillati</taxon>
        <taxon>Bacillota</taxon>
        <taxon>Bacilli</taxon>
        <taxon>Lactobacillales</taxon>
        <taxon>Enterococcaceae</taxon>
        <taxon>Enterococcus</taxon>
    </lineage>
</organism>
<accession>A0A1L8QXS3</accession>
<reference evidence="1 2" key="1">
    <citation type="submission" date="2014-12" db="EMBL/GenBank/DDBJ databases">
        <title>Draft genome sequences of 29 type strains of Enterococci.</title>
        <authorList>
            <person name="Zhong Z."/>
            <person name="Sun Z."/>
            <person name="Liu W."/>
            <person name="Zhang W."/>
            <person name="Zhang H."/>
        </authorList>
    </citation>
    <scope>NUCLEOTIDE SEQUENCE [LARGE SCALE GENOMIC DNA]</scope>
    <source>
        <strain evidence="1 2">DSM 17690</strain>
    </source>
</reference>
<evidence type="ECO:0000313" key="2">
    <source>
        <dbReference type="Proteomes" id="UP000182149"/>
    </source>
</evidence>
<comment type="caution">
    <text evidence="1">The sequence shown here is derived from an EMBL/GenBank/DDBJ whole genome shotgun (WGS) entry which is preliminary data.</text>
</comment>
<dbReference type="EMBL" id="JXKD01000001">
    <property type="protein sequence ID" value="OJG12284.1"/>
    <property type="molecule type" value="Genomic_DNA"/>
</dbReference>
<proteinExistence type="predicted"/>
<sequence length="151" mass="18059">MSTMEKISKETCHPNDVPVIFIYNHQDEIIGKLSINEWKAQKKAAQLLNELEIKLYREAINYYTSNDFDKAEDILLFLILQTDYTHYEYVERLANLYRRNQRHSKEKDILLKARKNMLTFEATEGIIRRIDKRLLRHETSDHTASHSYLLQ</sequence>
<dbReference type="AlphaFoldDB" id="A0A1L8QXS3"/>
<evidence type="ECO:0000313" key="1">
    <source>
        <dbReference type="EMBL" id="OJG12284.1"/>
    </source>
</evidence>
<name>A0A1L8QXS3_9ENTE</name>
<keyword evidence="2" id="KW-1185">Reference proteome</keyword>
<protein>
    <submittedName>
        <fullName evidence="1">Uncharacterized protein</fullName>
    </submittedName>
</protein>